<keyword evidence="1" id="KW-0812">Transmembrane</keyword>
<evidence type="ECO:0000313" key="3">
    <source>
        <dbReference type="Proteomes" id="UP001165413"/>
    </source>
</evidence>
<evidence type="ECO:0000256" key="1">
    <source>
        <dbReference type="SAM" id="Phobius"/>
    </source>
</evidence>
<dbReference type="AlphaFoldDB" id="A0AA41WWP7"/>
<feature type="transmembrane region" description="Helical" evidence="1">
    <location>
        <begin position="84"/>
        <end position="103"/>
    </location>
</feature>
<feature type="transmembrane region" description="Helical" evidence="1">
    <location>
        <begin position="115"/>
        <end position="134"/>
    </location>
</feature>
<feature type="transmembrane region" description="Helical" evidence="1">
    <location>
        <begin position="182"/>
        <end position="212"/>
    </location>
</feature>
<dbReference type="PANTHER" id="PTHR40076">
    <property type="entry name" value="MEMBRANE PROTEIN-RELATED"/>
    <property type="match status" value="1"/>
</dbReference>
<reference evidence="2" key="1">
    <citation type="submission" date="2022-07" db="EMBL/GenBank/DDBJ databases">
        <title>Characterization of the Novel Bacterium Alteromonas immobilis LMIT006 and Alteromonas gregis LMIT007.</title>
        <authorList>
            <person name="Lin X."/>
        </authorList>
    </citation>
    <scope>NUCLEOTIDE SEQUENCE</scope>
    <source>
        <strain evidence="2">LMIT007</strain>
    </source>
</reference>
<feature type="transmembrane region" description="Helical" evidence="1">
    <location>
        <begin position="41"/>
        <end position="63"/>
    </location>
</feature>
<proteinExistence type="predicted"/>
<keyword evidence="3" id="KW-1185">Reference proteome</keyword>
<dbReference type="EMBL" id="JANATA010000001">
    <property type="protein sequence ID" value="MCP3427455.1"/>
    <property type="molecule type" value="Genomic_DNA"/>
</dbReference>
<accession>A0AA41WWP7</accession>
<dbReference type="RefSeq" id="WP_254097821.1">
    <property type="nucleotide sequence ID" value="NZ_JANATA010000001.1"/>
</dbReference>
<comment type="caution">
    <text evidence="2">The sequence shown here is derived from an EMBL/GenBank/DDBJ whole genome shotgun (WGS) entry which is preliminary data.</text>
</comment>
<keyword evidence="1" id="KW-0472">Membrane</keyword>
<protein>
    <submittedName>
        <fullName evidence="2">Uncharacterized protein</fullName>
    </submittedName>
</protein>
<keyword evidence="1" id="KW-1133">Transmembrane helix</keyword>
<dbReference type="PANTHER" id="PTHR40076:SF1">
    <property type="entry name" value="MEMBRANE PROTEIN"/>
    <property type="match status" value="1"/>
</dbReference>
<organism evidence="2 3">
    <name type="scientific">Opacimonas viscosa</name>
    <dbReference type="NCBI Taxonomy" id="2961944"/>
    <lineage>
        <taxon>Bacteria</taxon>
        <taxon>Pseudomonadati</taxon>
        <taxon>Pseudomonadota</taxon>
        <taxon>Gammaproteobacteria</taxon>
        <taxon>Alteromonadales</taxon>
        <taxon>Alteromonadaceae</taxon>
        <taxon>Opacimonas</taxon>
    </lineage>
</organism>
<evidence type="ECO:0000313" key="2">
    <source>
        <dbReference type="EMBL" id="MCP3427455.1"/>
    </source>
</evidence>
<gene>
    <name evidence="2" type="ORF">NLF92_00675</name>
</gene>
<name>A0AA41WWP7_9ALTE</name>
<sequence>MQSFKQHTPNTQAIKAALAKTTQIDVLSLLKESHPLVLGKIPVFVGALLLVFLGMSVLGMIVLSFFEITDPFAIEQSLQLKLEIFFSFALAPLFTGLLMMGVRGANNKSLQPLDILAYFPRIFVLGLTSVFLSMWISVGMVLLVVPGIYLLIATMFVLPLIAEKRMKPLAAVYLSIRVVNNYFSQMALFNLLFLGGLFLGIATFGILLIYILPMYYILKGKIYIALFGMSDKDDIDTLEERKDDATFAA</sequence>
<feature type="transmembrane region" description="Helical" evidence="1">
    <location>
        <begin position="141"/>
        <end position="162"/>
    </location>
</feature>
<dbReference type="InterPro" id="IPR010380">
    <property type="entry name" value="DUF975"/>
</dbReference>
<dbReference type="Proteomes" id="UP001165413">
    <property type="component" value="Unassembled WGS sequence"/>
</dbReference>